<dbReference type="eggNOG" id="ENOG502R7KZ">
    <property type="taxonomic scope" value="Eukaryota"/>
</dbReference>
<dbReference type="Gramene" id="LPERR12G14090.1">
    <property type="protein sequence ID" value="LPERR12G14090.1"/>
    <property type="gene ID" value="LPERR12G14090"/>
</dbReference>
<reference evidence="2 3" key="1">
    <citation type="submission" date="2012-08" db="EMBL/GenBank/DDBJ databases">
        <title>Oryza genome evolution.</title>
        <authorList>
            <person name="Wing R.A."/>
        </authorList>
    </citation>
    <scope>NUCLEOTIDE SEQUENCE</scope>
</reference>
<accession>A0A0D9Y0T8</accession>
<proteinExistence type="predicted"/>
<feature type="compositionally biased region" description="Polar residues" evidence="1">
    <location>
        <begin position="32"/>
        <end position="63"/>
    </location>
</feature>
<protein>
    <submittedName>
        <fullName evidence="2">Uncharacterized protein</fullName>
    </submittedName>
</protein>
<evidence type="ECO:0000313" key="2">
    <source>
        <dbReference type="EnsemblPlants" id="LPERR12G14090.1"/>
    </source>
</evidence>
<reference evidence="2" key="3">
    <citation type="submission" date="2015-04" db="UniProtKB">
        <authorList>
            <consortium name="EnsemblPlants"/>
        </authorList>
    </citation>
    <scope>IDENTIFICATION</scope>
</reference>
<evidence type="ECO:0000256" key="1">
    <source>
        <dbReference type="SAM" id="MobiDB-lite"/>
    </source>
</evidence>
<organism evidence="2 3">
    <name type="scientific">Leersia perrieri</name>
    <dbReference type="NCBI Taxonomy" id="77586"/>
    <lineage>
        <taxon>Eukaryota</taxon>
        <taxon>Viridiplantae</taxon>
        <taxon>Streptophyta</taxon>
        <taxon>Embryophyta</taxon>
        <taxon>Tracheophyta</taxon>
        <taxon>Spermatophyta</taxon>
        <taxon>Magnoliopsida</taxon>
        <taxon>Liliopsida</taxon>
        <taxon>Poales</taxon>
        <taxon>Poaceae</taxon>
        <taxon>BOP clade</taxon>
        <taxon>Oryzoideae</taxon>
        <taxon>Oryzeae</taxon>
        <taxon>Oryzinae</taxon>
        <taxon>Leersia</taxon>
    </lineage>
</organism>
<dbReference type="Proteomes" id="UP000032180">
    <property type="component" value="Chromosome 12"/>
</dbReference>
<evidence type="ECO:0000313" key="3">
    <source>
        <dbReference type="Proteomes" id="UP000032180"/>
    </source>
</evidence>
<dbReference type="EnsemblPlants" id="LPERR12G14090.1">
    <property type="protein sequence ID" value="LPERR12G14090.1"/>
    <property type="gene ID" value="LPERR12G14090"/>
</dbReference>
<sequence>MASDGPQKDMRCKICGKTFKYTDWVAQKQHCEMQSKSPGNAQGSIEPSQKQTAQGEQHVNNPASGYAQGGINNAPRVDAPVSSSELLTSAAEGLVKFALRCHLELSPDQVLMMCSDKSSSSAECCGGDERRGRVHPIAGLEEDRNRDAIYQEVTNRVIDSDATQKQKRKPDLSTDDLQENVKADTGIHGHGHPSVRQMQNKRLGLNLVPHNSSVHEVTTLRVSSIGTSSDEEVKTISGGVDINNPEHTDSSVIQMQETLGPNLLPQNDSSDHEAQIPGVSSMDDLNVQVSADTNSDKEMKTVNGGQL</sequence>
<name>A0A0D9Y0T8_9ORYZ</name>
<feature type="region of interest" description="Disordered" evidence="1">
    <location>
        <begin position="261"/>
        <end position="284"/>
    </location>
</feature>
<reference evidence="3" key="2">
    <citation type="submission" date="2013-12" db="EMBL/GenBank/DDBJ databases">
        <authorList>
            <person name="Yu Y."/>
            <person name="Lee S."/>
            <person name="de Baynast K."/>
            <person name="Wissotski M."/>
            <person name="Liu L."/>
            <person name="Talag J."/>
            <person name="Goicoechea J."/>
            <person name="Angelova A."/>
            <person name="Jetty R."/>
            <person name="Kudrna D."/>
            <person name="Golser W."/>
            <person name="Rivera L."/>
            <person name="Zhang J."/>
            <person name="Wing R."/>
        </authorList>
    </citation>
    <scope>NUCLEOTIDE SEQUENCE</scope>
</reference>
<feature type="region of interest" description="Disordered" evidence="1">
    <location>
        <begin position="31"/>
        <end position="78"/>
    </location>
</feature>
<dbReference type="HOGENOM" id="CLU_066335_0_0_1"/>
<dbReference type="AlphaFoldDB" id="A0A0D9Y0T8"/>
<keyword evidence="3" id="KW-1185">Reference proteome</keyword>